<evidence type="ECO:0000313" key="16">
    <source>
        <dbReference type="Proteomes" id="UP000054248"/>
    </source>
</evidence>
<accession>A0A0C3M3Q7</accession>
<organism evidence="15 16">
    <name type="scientific">Tulasnella calospora MUT 4182</name>
    <dbReference type="NCBI Taxonomy" id="1051891"/>
    <lineage>
        <taxon>Eukaryota</taxon>
        <taxon>Fungi</taxon>
        <taxon>Dikarya</taxon>
        <taxon>Basidiomycota</taxon>
        <taxon>Agaricomycotina</taxon>
        <taxon>Agaricomycetes</taxon>
        <taxon>Cantharellales</taxon>
        <taxon>Tulasnellaceae</taxon>
        <taxon>Tulasnella</taxon>
    </lineage>
</organism>
<comment type="catalytic activity">
    <reaction evidence="11">
        <text>ATP + H2O = ADP + phosphate + H(+)</text>
        <dbReference type="Rhea" id="RHEA:13065"/>
        <dbReference type="ChEBI" id="CHEBI:15377"/>
        <dbReference type="ChEBI" id="CHEBI:15378"/>
        <dbReference type="ChEBI" id="CHEBI:30616"/>
        <dbReference type="ChEBI" id="CHEBI:43474"/>
        <dbReference type="ChEBI" id="CHEBI:456216"/>
        <dbReference type="EC" id="3.6.4.13"/>
    </reaction>
</comment>
<dbReference type="Gene3D" id="3.40.50.300">
    <property type="entry name" value="P-loop containing nucleotide triphosphate hydrolases"/>
    <property type="match status" value="2"/>
</dbReference>
<evidence type="ECO:0000256" key="2">
    <source>
        <dbReference type="ARBA" id="ARBA00005601"/>
    </source>
</evidence>
<dbReference type="FunFam" id="3.40.50.300:FF:000608">
    <property type="entry name" value="Mov10 RISC complex RNA helicase"/>
    <property type="match status" value="1"/>
</dbReference>
<name>A0A0C3M3Q7_9AGAM</name>
<dbReference type="GO" id="GO:0005524">
    <property type="term" value="F:ATP binding"/>
    <property type="evidence" value="ECO:0007669"/>
    <property type="project" value="UniProtKB-KW"/>
</dbReference>
<dbReference type="Pfam" id="PF13087">
    <property type="entry name" value="AAA_12"/>
    <property type="match status" value="1"/>
</dbReference>
<dbReference type="PANTHER" id="PTHR45418">
    <property type="entry name" value="CANCER/TESTIS ANTIGEN 55"/>
    <property type="match status" value="1"/>
</dbReference>
<comment type="subcellular location">
    <subcellularLocation>
        <location evidence="1">Cytoplasm</location>
        <location evidence="1">Cytoplasmic ribonucleoprotein granule</location>
    </subcellularLocation>
</comment>
<evidence type="ECO:0000256" key="11">
    <source>
        <dbReference type="ARBA" id="ARBA00047984"/>
    </source>
</evidence>
<dbReference type="SUPFAM" id="SSF52540">
    <property type="entry name" value="P-loop containing nucleoside triphosphate hydrolases"/>
    <property type="match status" value="1"/>
</dbReference>
<dbReference type="GO" id="GO:0003723">
    <property type="term" value="F:RNA binding"/>
    <property type="evidence" value="ECO:0007669"/>
    <property type="project" value="UniProtKB-KW"/>
</dbReference>
<keyword evidence="10" id="KW-0943">RNA-mediated gene silencing</keyword>
<keyword evidence="7" id="KW-0347">Helicase</keyword>
<dbReference type="GO" id="GO:0036464">
    <property type="term" value="C:cytoplasmic ribonucleoprotein granule"/>
    <property type="evidence" value="ECO:0007669"/>
    <property type="project" value="UniProtKB-SubCell"/>
</dbReference>
<keyword evidence="12" id="KW-1133">Transmembrane helix</keyword>
<dbReference type="Pfam" id="PF13086">
    <property type="entry name" value="AAA_11"/>
    <property type="match status" value="1"/>
</dbReference>
<evidence type="ECO:0000256" key="8">
    <source>
        <dbReference type="ARBA" id="ARBA00022840"/>
    </source>
</evidence>
<keyword evidence="9" id="KW-0694">RNA-binding</keyword>
<dbReference type="InterPro" id="IPR041677">
    <property type="entry name" value="DNA2/NAM7_AAA_11"/>
</dbReference>
<dbReference type="InterPro" id="IPR027417">
    <property type="entry name" value="P-loop_NTPase"/>
</dbReference>
<evidence type="ECO:0000256" key="4">
    <source>
        <dbReference type="ARBA" id="ARBA00022490"/>
    </source>
</evidence>
<dbReference type="GO" id="GO:0031047">
    <property type="term" value="P:regulatory ncRNA-mediated gene silencing"/>
    <property type="evidence" value="ECO:0007669"/>
    <property type="project" value="UniProtKB-KW"/>
</dbReference>
<dbReference type="GO" id="GO:0016787">
    <property type="term" value="F:hydrolase activity"/>
    <property type="evidence" value="ECO:0007669"/>
    <property type="project" value="UniProtKB-KW"/>
</dbReference>
<dbReference type="AlphaFoldDB" id="A0A0C3M3Q7"/>
<dbReference type="EMBL" id="KN822996">
    <property type="protein sequence ID" value="KIO28302.1"/>
    <property type="molecule type" value="Genomic_DNA"/>
</dbReference>
<comment type="similarity">
    <text evidence="2">Belongs to the DNA2/NAM7 helicase family. SDE3 subfamily.</text>
</comment>
<keyword evidence="6" id="KW-0378">Hydrolase</keyword>
<feature type="transmembrane region" description="Helical" evidence="12">
    <location>
        <begin position="21"/>
        <end position="40"/>
    </location>
</feature>
<dbReference type="PANTHER" id="PTHR45418:SF1">
    <property type="entry name" value="CANCER_TESTIS ANTIGEN 55"/>
    <property type="match status" value="1"/>
</dbReference>
<dbReference type="InterPro" id="IPR047187">
    <property type="entry name" value="SF1_C_Upf1"/>
</dbReference>
<dbReference type="HOGENOM" id="CLU_001666_6_4_1"/>
<dbReference type="GO" id="GO:0003724">
    <property type="term" value="F:RNA helicase activity"/>
    <property type="evidence" value="ECO:0007669"/>
    <property type="project" value="UniProtKB-EC"/>
</dbReference>
<dbReference type="EC" id="3.6.4.13" evidence="3"/>
<sequence>MTRGGKKYRALGSGNPALNAWTYHFIWFVGAITTGFAGAITACPGTGKTVTVVEAIRQVLAQKPKAKILACAPSNNAADIIADRLRAGLQPSELFRLNAPSRVKDLPQSLESYSLRYDDGSFKVPAPLVLMQYRRDTSLTSSLMRQGKRASLKAFMIPIKMNATKKTTIILAGDPKQLGPVIRSPVARRLGLDVSYLDRLMAMDMYKAIENRGVTHVKLTKNWRSHPAIIEFPNSRFYGGELEACADPVSSSLALGWNKLPNGKYPIIFQAIKGQDMREASSPSWFNIEEASVVRDYIRELCQDLKIEEEQMGIITPYRAQVRKMRTILHVDFPNVKVGTTEEFQGDERRAIIVSTVRSSLNFVEFDLRHTLGFVSNPRRFNVAMTRAKAVLIVVGDPDVLGLDPVWRQFLNHVHARGGWKGMRIPWDPQEEVPADASGRNPLQYDPSLHRTAEQDLRDLVVRTSALGLDALDEVEALEADADLHWHEDE</sequence>
<dbReference type="Proteomes" id="UP000054248">
    <property type="component" value="Unassembled WGS sequence"/>
</dbReference>
<gene>
    <name evidence="15" type="ORF">M407DRAFT_22509</name>
</gene>
<evidence type="ECO:0000256" key="6">
    <source>
        <dbReference type="ARBA" id="ARBA00022801"/>
    </source>
</evidence>
<keyword evidence="12" id="KW-0812">Transmembrane</keyword>
<evidence type="ECO:0000256" key="10">
    <source>
        <dbReference type="ARBA" id="ARBA00023158"/>
    </source>
</evidence>
<keyword evidence="12" id="KW-0472">Membrane</keyword>
<reference evidence="16" key="2">
    <citation type="submission" date="2015-01" db="EMBL/GenBank/DDBJ databases">
        <title>Evolutionary Origins and Diversification of the Mycorrhizal Mutualists.</title>
        <authorList>
            <consortium name="DOE Joint Genome Institute"/>
            <consortium name="Mycorrhizal Genomics Consortium"/>
            <person name="Kohler A."/>
            <person name="Kuo A."/>
            <person name="Nagy L.G."/>
            <person name="Floudas D."/>
            <person name="Copeland A."/>
            <person name="Barry K.W."/>
            <person name="Cichocki N."/>
            <person name="Veneault-Fourrey C."/>
            <person name="LaButti K."/>
            <person name="Lindquist E.A."/>
            <person name="Lipzen A."/>
            <person name="Lundell T."/>
            <person name="Morin E."/>
            <person name="Murat C."/>
            <person name="Riley R."/>
            <person name="Ohm R."/>
            <person name="Sun H."/>
            <person name="Tunlid A."/>
            <person name="Henrissat B."/>
            <person name="Grigoriev I.V."/>
            <person name="Hibbett D.S."/>
            <person name="Martin F."/>
        </authorList>
    </citation>
    <scope>NUCLEOTIDE SEQUENCE [LARGE SCALE GENOMIC DNA]</scope>
    <source>
        <strain evidence="16">MUT 4182</strain>
    </source>
</reference>
<dbReference type="STRING" id="1051891.A0A0C3M3Q7"/>
<keyword evidence="4" id="KW-0963">Cytoplasm</keyword>
<dbReference type="InterPro" id="IPR041679">
    <property type="entry name" value="DNA2/NAM7-like_C"/>
</dbReference>
<evidence type="ECO:0000313" key="15">
    <source>
        <dbReference type="EMBL" id="KIO28302.1"/>
    </source>
</evidence>
<feature type="domain" description="DNA2/NAM7 helicase helicase" evidence="13">
    <location>
        <begin position="39"/>
        <end position="101"/>
    </location>
</feature>
<evidence type="ECO:0000256" key="7">
    <source>
        <dbReference type="ARBA" id="ARBA00022806"/>
    </source>
</evidence>
<evidence type="ECO:0000259" key="13">
    <source>
        <dbReference type="Pfam" id="PF13086"/>
    </source>
</evidence>
<keyword evidence="8" id="KW-0067">ATP-binding</keyword>
<evidence type="ECO:0000256" key="3">
    <source>
        <dbReference type="ARBA" id="ARBA00012552"/>
    </source>
</evidence>
<evidence type="ECO:0000256" key="1">
    <source>
        <dbReference type="ARBA" id="ARBA00004331"/>
    </source>
</evidence>
<keyword evidence="5" id="KW-0547">Nucleotide-binding</keyword>
<feature type="domain" description="DNA2/NAM7 helicase-like C-terminal" evidence="14">
    <location>
        <begin position="204"/>
        <end position="398"/>
    </location>
</feature>
<reference evidence="15 16" key="1">
    <citation type="submission" date="2014-04" db="EMBL/GenBank/DDBJ databases">
        <authorList>
            <consortium name="DOE Joint Genome Institute"/>
            <person name="Kuo A."/>
            <person name="Girlanda M."/>
            <person name="Perotto S."/>
            <person name="Kohler A."/>
            <person name="Nagy L.G."/>
            <person name="Floudas D."/>
            <person name="Copeland A."/>
            <person name="Barry K.W."/>
            <person name="Cichocki N."/>
            <person name="Veneault-Fourrey C."/>
            <person name="LaButti K."/>
            <person name="Lindquist E.A."/>
            <person name="Lipzen A."/>
            <person name="Lundell T."/>
            <person name="Morin E."/>
            <person name="Murat C."/>
            <person name="Sun H."/>
            <person name="Tunlid A."/>
            <person name="Henrissat B."/>
            <person name="Grigoriev I.V."/>
            <person name="Hibbett D.S."/>
            <person name="Martin F."/>
            <person name="Nordberg H.P."/>
            <person name="Cantor M.N."/>
            <person name="Hua S.X."/>
        </authorList>
    </citation>
    <scope>NUCLEOTIDE SEQUENCE [LARGE SCALE GENOMIC DNA]</scope>
    <source>
        <strain evidence="15 16">MUT 4182</strain>
    </source>
</reference>
<proteinExistence type="inferred from homology"/>
<evidence type="ECO:0000259" key="14">
    <source>
        <dbReference type="Pfam" id="PF13087"/>
    </source>
</evidence>
<evidence type="ECO:0000256" key="9">
    <source>
        <dbReference type="ARBA" id="ARBA00022884"/>
    </source>
</evidence>
<keyword evidence="16" id="KW-1185">Reference proteome</keyword>
<protein>
    <recommendedName>
        <fullName evidence="3">RNA helicase</fullName>
        <ecNumber evidence="3">3.6.4.13</ecNumber>
    </recommendedName>
</protein>
<dbReference type="CDD" id="cd18808">
    <property type="entry name" value="SF1_C_Upf1"/>
    <property type="match status" value="1"/>
</dbReference>
<evidence type="ECO:0000256" key="5">
    <source>
        <dbReference type="ARBA" id="ARBA00022741"/>
    </source>
</evidence>
<dbReference type="OrthoDB" id="6513042at2759"/>
<evidence type="ECO:0000256" key="12">
    <source>
        <dbReference type="SAM" id="Phobius"/>
    </source>
</evidence>